<evidence type="ECO:0000313" key="11">
    <source>
        <dbReference type="Proteomes" id="UP000291000"/>
    </source>
</evidence>
<evidence type="ECO:0000256" key="1">
    <source>
        <dbReference type="ARBA" id="ARBA00002959"/>
    </source>
</evidence>
<reference evidence="10" key="3">
    <citation type="submission" date="2025-09" db="UniProtKB">
        <authorList>
            <consortium name="Ensembl"/>
        </authorList>
    </citation>
    <scope>IDENTIFICATION</scope>
</reference>
<keyword evidence="6" id="KW-1133">Transmembrane helix</keyword>
<evidence type="ECO:0000256" key="7">
    <source>
        <dbReference type="ARBA" id="ARBA00023128"/>
    </source>
</evidence>
<evidence type="ECO:0000256" key="8">
    <source>
        <dbReference type="ARBA" id="ARBA00023136"/>
    </source>
</evidence>
<keyword evidence="11" id="KW-1185">Reference proteome</keyword>
<dbReference type="PANTHER" id="PTHR10485:SF2">
    <property type="entry name" value="MITOCHONDRIAL IMPORT INNER MEMBRANE TRANSLOCASE SUBUNIT TIM17-B"/>
    <property type="match status" value="1"/>
</dbReference>
<dbReference type="PANTHER" id="PTHR10485">
    <property type="entry name" value="MITOCHONDRIAL IMPORT INNER MEMBRANE TRANSLOCASE SUBUNIT TIM-17"/>
    <property type="match status" value="1"/>
</dbReference>
<keyword evidence="4" id="KW-0812">Transmembrane</keyword>
<organism evidence="10 11">
    <name type="scientific">Capra hircus</name>
    <name type="common">Goat</name>
    <dbReference type="NCBI Taxonomy" id="9925"/>
    <lineage>
        <taxon>Eukaryota</taxon>
        <taxon>Metazoa</taxon>
        <taxon>Chordata</taxon>
        <taxon>Craniata</taxon>
        <taxon>Vertebrata</taxon>
        <taxon>Euteleostomi</taxon>
        <taxon>Mammalia</taxon>
        <taxon>Eutheria</taxon>
        <taxon>Laurasiatheria</taxon>
        <taxon>Artiodactyla</taxon>
        <taxon>Ruminantia</taxon>
        <taxon>Pecora</taxon>
        <taxon>Bovidae</taxon>
        <taxon>Caprinae</taxon>
        <taxon>Capra</taxon>
    </lineage>
</organism>
<evidence type="ECO:0000256" key="6">
    <source>
        <dbReference type="ARBA" id="ARBA00022989"/>
    </source>
</evidence>
<dbReference type="AlphaFoldDB" id="A0A452FN45"/>
<keyword evidence="8" id="KW-0472">Membrane</keyword>
<comment type="similarity">
    <text evidence="3">Belongs to the Tim17/Tim22/Tim23 family.</text>
</comment>
<keyword evidence="5" id="KW-0999">Mitochondrion inner membrane</keyword>
<evidence type="ECO:0000256" key="9">
    <source>
        <dbReference type="SAM" id="MobiDB-lite"/>
    </source>
</evidence>
<dbReference type="Proteomes" id="UP000291000">
    <property type="component" value="Chromosome 23"/>
</dbReference>
<protein>
    <submittedName>
        <fullName evidence="10">Uncharacterized protein</fullName>
    </submittedName>
</protein>
<name>A0A452FN45_CAPHI</name>
<dbReference type="GeneTree" id="ENSGT00390000017780"/>
<dbReference type="GO" id="GO:0008320">
    <property type="term" value="F:protein transmembrane transporter activity"/>
    <property type="evidence" value="ECO:0007669"/>
    <property type="project" value="TreeGrafter"/>
</dbReference>
<comment type="function">
    <text evidence="1">Essential component of the TIM23 complex, a complex that mediates the translocation of transit peptide-containing proteins across the mitochondrial inner membrane.</text>
</comment>
<dbReference type="Ensembl" id="ENSCHIT00000033554.1">
    <property type="protein sequence ID" value="ENSCHIP00000025693.1"/>
    <property type="gene ID" value="ENSCHIG00000022355.1"/>
</dbReference>
<evidence type="ECO:0000256" key="4">
    <source>
        <dbReference type="ARBA" id="ARBA00022692"/>
    </source>
</evidence>
<proteinExistence type="inferred from homology"/>
<evidence type="ECO:0000313" key="10">
    <source>
        <dbReference type="Ensembl" id="ENSCHIP00000025693.1"/>
    </source>
</evidence>
<sequence length="155" mass="16944">LHKKRHEPCPWRIVDDCGGTFVMAVTCDKVFQAMKGFRSDPVGIRHQLRGSVNTLLGWGGCFPPSTGLVWLQGKEDFWNSITTAHSGPLAMVGSAMIGGRGVGILLALIQCVGNLHTHYTIQQFRSALPLLEKPNQLPPKEGTEAPGYPSYQQCD</sequence>
<dbReference type="GO" id="GO:0005744">
    <property type="term" value="C:TIM23 mitochondrial import inner membrane translocase complex"/>
    <property type="evidence" value="ECO:0007669"/>
    <property type="project" value="TreeGrafter"/>
</dbReference>
<reference evidence="10 11" key="1">
    <citation type="submission" date="2016-04" db="EMBL/GenBank/DDBJ databases">
        <title>Polished mammalian reference genomes with single-molecule sequencing and chromosome conformation capture applied to the Capra hircus genome.</title>
        <authorList>
            <person name="Bickhart D.M."/>
            <person name="Koren S."/>
            <person name="Rosen B."/>
            <person name="Hastie A."/>
            <person name="Liachko I."/>
            <person name="Sullivan S.T."/>
            <person name="Burton J."/>
            <person name="Sayre B.L."/>
            <person name="Huson H.J."/>
            <person name="Lee J."/>
            <person name="Lam E."/>
            <person name="Kelley C.M."/>
            <person name="Hutchison J.L."/>
            <person name="Zhou Y."/>
            <person name="Sun J."/>
            <person name="Crisa A."/>
            <person name="Schwartz J.C."/>
            <person name="Hammond J.A."/>
            <person name="Schroeder S.G."/>
            <person name="Liu G.E."/>
            <person name="Dunham M."/>
            <person name="Shendure J."/>
            <person name="Sonstegard T.S."/>
            <person name="Phillippy A.M."/>
            <person name="Van Tassell C.P."/>
            <person name="Smith T.P."/>
        </authorList>
    </citation>
    <scope>NUCLEOTIDE SEQUENCE [LARGE SCALE GENOMIC DNA]</scope>
</reference>
<reference evidence="10" key="2">
    <citation type="submission" date="2025-08" db="UniProtKB">
        <authorList>
            <consortium name="Ensembl"/>
        </authorList>
    </citation>
    <scope>IDENTIFICATION</scope>
</reference>
<comment type="subcellular location">
    <subcellularLocation>
        <location evidence="2">Mitochondrion inner membrane</location>
        <topology evidence="2">Multi-pass membrane protein</topology>
    </subcellularLocation>
</comment>
<feature type="region of interest" description="Disordered" evidence="9">
    <location>
        <begin position="133"/>
        <end position="155"/>
    </location>
</feature>
<evidence type="ECO:0000256" key="2">
    <source>
        <dbReference type="ARBA" id="ARBA00004448"/>
    </source>
</evidence>
<dbReference type="EMBL" id="LWLT01000028">
    <property type="status" value="NOT_ANNOTATED_CDS"/>
    <property type="molecule type" value="Genomic_DNA"/>
</dbReference>
<evidence type="ECO:0000256" key="3">
    <source>
        <dbReference type="ARBA" id="ARBA00008444"/>
    </source>
</evidence>
<evidence type="ECO:0000256" key="5">
    <source>
        <dbReference type="ARBA" id="ARBA00022792"/>
    </source>
</evidence>
<dbReference type="GO" id="GO:0030150">
    <property type="term" value="P:protein import into mitochondrial matrix"/>
    <property type="evidence" value="ECO:0007669"/>
    <property type="project" value="TreeGrafter"/>
</dbReference>
<accession>A0A452FN45</accession>
<keyword evidence="7" id="KW-0496">Mitochondrion</keyword>
<dbReference type="STRING" id="9925.ENSCHIP00000025693"/>